<proteinExistence type="predicted"/>
<dbReference type="EMBL" id="JAKLTR010000030">
    <property type="protein sequence ID" value="MCG2618005.1"/>
    <property type="molecule type" value="Genomic_DNA"/>
</dbReference>
<dbReference type="Gene3D" id="3.40.50.2000">
    <property type="entry name" value="Glycogen Phosphorylase B"/>
    <property type="match status" value="1"/>
</dbReference>
<dbReference type="Proteomes" id="UP001165367">
    <property type="component" value="Unassembled WGS sequence"/>
</dbReference>
<protein>
    <submittedName>
        <fullName evidence="1">Glycosyltransferase family 4 protein</fullName>
    </submittedName>
</protein>
<dbReference type="RefSeq" id="WP_237877046.1">
    <property type="nucleotide sequence ID" value="NZ_JAKLTR010000030.1"/>
</dbReference>
<evidence type="ECO:0000313" key="2">
    <source>
        <dbReference type="Proteomes" id="UP001165367"/>
    </source>
</evidence>
<comment type="caution">
    <text evidence="1">The sequence shown here is derived from an EMBL/GenBank/DDBJ whole genome shotgun (WGS) entry which is preliminary data.</text>
</comment>
<accession>A0ABS9L0A6</accession>
<sequence>MKKVLYFFPLNPADRNSGSISRALGLLNYFRDRSMQVDFISKLHWGRYTKETIEAFEKATLATNLWVLRRKPVKTNSLHYFFSYKIKHILFEKKLRRAKHSIPNHTTLHLRDQFDAILQKNKYDYIIISYAYWADLIRDNPFLQHAVTIIDTHDLLTSQHQHDPGINIGAAMGDELQRVGQFDQIWAISMEETYFFKQFFPGKVHFITMMKDDPMPEPKPAEFDLIYVATHSPHNQRSVKWFLDEVYPLLPADLNICIIGNILQHVPQNIPNITRIEFAGKLDDYYNRSSVSICPMLSGTGIKIKVIEAMAFGLPVVCTTGGIDGIPDKSNNGCLVANDAKSFAGNIMLLLNNDTEYKKQSELGRAYFKKHFSKTAVYADLDKALNITP</sequence>
<dbReference type="Pfam" id="PF13692">
    <property type="entry name" value="Glyco_trans_1_4"/>
    <property type="match status" value="1"/>
</dbReference>
<organism evidence="1 2">
    <name type="scientific">Terrimonas ginsenosidimutans</name>
    <dbReference type="NCBI Taxonomy" id="2908004"/>
    <lineage>
        <taxon>Bacteria</taxon>
        <taxon>Pseudomonadati</taxon>
        <taxon>Bacteroidota</taxon>
        <taxon>Chitinophagia</taxon>
        <taxon>Chitinophagales</taxon>
        <taxon>Chitinophagaceae</taxon>
        <taxon>Terrimonas</taxon>
    </lineage>
</organism>
<dbReference type="SUPFAM" id="SSF53756">
    <property type="entry name" value="UDP-Glycosyltransferase/glycogen phosphorylase"/>
    <property type="match status" value="1"/>
</dbReference>
<dbReference type="PANTHER" id="PTHR12526">
    <property type="entry name" value="GLYCOSYLTRANSFERASE"/>
    <property type="match status" value="1"/>
</dbReference>
<gene>
    <name evidence="1" type="ORF">LZZ85_27125</name>
</gene>
<keyword evidence="2" id="KW-1185">Reference proteome</keyword>
<evidence type="ECO:0000313" key="1">
    <source>
        <dbReference type="EMBL" id="MCG2618005.1"/>
    </source>
</evidence>
<name>A0ABS9L0A6_9BACT</name>
<reference evidence="1" key="1">
    <citation type="submission" date="2022-01" db="EMBL/GenBank/DDBJ databases">
        <authorList>
            <person name="Jo J.-H."/>
            <person name="Im W.-T."/>
        </authorList>
    </citation>
    <scope>NUCLEOTIDE SEQUENCE</scope>
    <source>
        <strain evidence="1">NA20</strain>
    </source>
</reference>